<keyword evidence="1" id="KW-0472">Membrane</keyword>
<protein>
    <submittedName>
        <fullName evidence="2">Uncharacterized protein</fullName>
    </submittedName>
</protein>
<proteinExistence type="predicted"/>
<sequence length="255" mass="28119">MDELEHRLRSALTELAEEVPPSHGAWEEQQRRLALKSRRDRRRPAVMAAVAAAVVALIAVPVVIINQQVSSPVDPAGSLPLVTNPPESSRAQVSKSRVQYVPLKGESLVTEPAIVGSQYFTNDRTMLLTYAYTVRMPDGDWQLCRAQNMEGQPINGPQQTTFGTPSCQPLHQPKDGKFFWGRREMSSPGAPGTWVYVMSHPADNLMLARADDSLLMAQSKAVGKDFVLFVAYVGSPKPPIRWTVRDASNQTLQDG</sequence>
<name>A0ABX2EY05_9PSEU</name>
<keyword evidence="1" id="KW-0812">Transmembrane</keyword>
<evidence type="ECO:0000313" key="3">
    <source>
        <dbReference type="Proteomes" id="UP000763557"/>
    </source>
</evidence>
<accession>A0ABX2EY05</accession>
<keyword evidence="3" id="KW-1185">Reference proteome</keyword>
<keyword evidence="1" id="KW-1133">Transmembrane helix</keyword>
<feature type="transmembrane region" description="Helical" evidence="1">
    <location>
        <begin position="45"/>
        <end position="65"/>
    </location>
</feature>
<comment type="caution">
    <text evidence="2">The sequence shown here is derived from an EMBL/GenBank/DDBJ whole genome shotgun (WGS) entry which is preliminary data.</text>
</comment>
<organism evidence="2 3">
    <name type="scientific">Kibdelosporangium persicum</name>
    <dbReference type="NCBI Taxonomy" id="2698649"/>
    <lineage>
        <taxon>Bacteria</taxon>
        <taxon>Bacillati</taxon>
        <taxon>Actinomycetota</taxon>
        <taxon>Actinomycetes</taxon>
        <taxon>Pseudonocardiales</taxon>
        <taxon>Pseudonocardiaceae</taxon>
        <taxon>Kibdelosporangium</taxon>
    </lineage>
</organism>
<dbReference type="RefSeq" id="WP_173125178.1">
    <property type="nucleotide sequence ID" value="NZ_CBCSGW010000014.1"/>
</dbReference>
<gene>
    <name evidence="2" type="ORF">GC106_11230</name>
</gene>
<dbReference type="Proteomes" id="UP000763557">
    <property type="component" value="Unassembled WGS sequence"/>
</dbReference>
<evidence type="ECO:0000256" key="1">
    <source>
        <dbReference type="SAM" id="Phobius"/>
    </source>
</evidence>
<evidence type="ECO:0000313" key="2">
    <source>
        <dbReference type="EMBL" id="NRN63921.1"/>
    </source>
</evidence>
<reference evidence="2 3" key="1">
    <citation type="submission" date="2020-01" db="EMBL/GenBank/DDBJ databases">
        <title>Kibdelosporangium persica a novel Actinomycetes from a hot desert in Iran.</title>
        <authorList>
            <person name="Safaei N."/>
            <person name="Zaburannyi N."/>
            <person name="Mueller R."/>
            <person name="Wink J."/>
        </authorList>
    </citation>
    <scope>NUCLEOTIDE SEQUENCE [LARGE SCALE GENOMIC DNA]</scope>
    <source>
        <strain evidence="2 3">4NS15</strain>
    </source>
</reference>
<dbReference type="EMBL" id="JAAATY010000002">
    <property type="protein sequence ID" value="NRN63921.1"/>
    <property type="molecule type" value="Genomic_DNA"/>
</dbReference>